<sequence length="166" mass="19207">MHHEVSTTLPELMQVFQQHASSKCPAQISGYKITGWRLPQKPQRRRPRQLKAVPVTTVGPNEIRRKPNKPFSVSLSTLVTPWIPEVVSVPAQSHIRARLFVTLWTLVLQSPLFMEFSRQDYWIRLLFPLPGDLHDPGIQLRLLHLLHWQADSLPLRHRGSPLKMSH</sequence>
<reference evidence="1" key="1">
    <citation type="submission" date="2023-04" db="EMBL/GenBank/DDBJ databases">
        <authorList>
            <consortium name="ELIXIR-Norway"/>
        </authorList>
    </citation>
    <scope>NUCLEOTIDE SEQUENCE [LARGE SCALE GENOMIC DNA]</scope>
</reference>
<keyword evidence="2" id="KW-1185">Reference proteome</keyword>
<evidence type="ECO:0000313" key="1">
    <source>
        <dbReference type="EMBL" id="CAI9166366.1"/>
    </source>
</evidence>
<dbReference type="Proteomes" id="UP001176941">
    <property type="component" value="Chromosome 25"/>
</dbReference>
<evidence type="ECO:0000313" key="2">
    <source>
        <dbReference type="Proteomes" id="UP001176941"/>
    </source>
</evidence>
<gene>
    <name evidence="1" type="ORF">MRATA1EN1_LOCUS15328</name>
</gene>
<dbReference type="EMBL" id="OX459961">
    <property type="protein sequence ID" value="CAI9166366.1"/>
    <property type="molecule type" value="Genomic_DNA"/>
</dbReference>
<name>A0ABN8Z2H6_RANTA</name>
<organism evidence="1 2">
    <name type="scientific">Rangifer tarandus platyrhynchus</name>
    <name type="common">Svalbard reindeer</name>
    <dbReference type="NCBI Taxonomy" id="3082113"/>
    <lineage>
        <taxon>Eukaryota</taxon>
        <taxon>Metazoa</taxon>
        <taxon>Chordata</taxon>
        <taxon>Craniata</taxon>
        <taxon>Vertebrata</taxon>
        <taxon>Euteleostomi</taxon>
        <taxon>Mammalia</taxon>
        <taxon>Eutheria</taxon>
        <taxon>Laurasiatheria</taxon>
        <taxon>Artiodactyla</taxon>
        <taxon>Ruminantia</taxon>
        <taxon>Pecora</taxon>
        <taxon>Cervidae</taxon>
        <taxon>Odocoileinae</taxon>
        <taxon>Rangifer</taxon>
    </lineage>
</organism>
<protein>
    <submittedName>
        <fullName evidence="1">Uncharacterized protein</fullName>
    </submittedName>
</protein>
<accession>A0ABN8Z2H6</accession>
<proteinExistence type="predicted"/>